<gene>
    <name evidence="2" type="primary">cas4_1</name>
    <name evidence="2" type="ORF">GCM10009021_27680</name>
</gene>
<evidence type="ECO:0000259" key="1">
    <source>
        <dbReference type="Pfam" id="PF01930"/>
    </source>
</evidence>
<reference evidence="2 3" key="1">
    <citation type="journal article" date="2019" name="Int. J. Syst. Evol. Microbiol.">
        <title>The Global Catalogue of Microorganisms (GCM) 10K type strain sequencing project: providing services to taxonomists for standard genome sequencing and annotation.</title>
        <authorList>
            <consortium name="The Broad Institute Genomics Platform"/>
            <consortium name="The Broad Institute Genome Sequencing Center for Infectious Disease"/>
            <person name="Wu L."/>
            <person name="Ma J."/>
        </authorList>
    </citation>
    <scope>NUCLEOTIDE SEQUENCE [LARGE SCALE GENOMIC DNA]</scope>
    <source>
        <strain evidence="2 3">JCM 16331</strain>
    </source>
</reference>
<dbReference type="PANTHER" id="PTHR37168:SF2">
    <property type="entry name" value="CRISPR-ASSOCIATED EXONUCLEASE CAS4"/>
    <property type="match status" value="1"/>
</dbReference>
<dbReference type="Pfam" id="PF01930">
    <property type="entry name" value="Cas_Cas4"/>
    <property type="match status" value="1"/>
</dbReference>
<dbReference type="PANTHER" id="PTHR37168">
    <property type="entry name" value="CRISPR-ASSOCIATED EXONUCLEASE CAS4"/>
    <property type="match status" value="1"/>
</dbReference>
<keyword evidence="3" id="KW-1185">Reference proteome</keyword>
<evidence type="ECO:0000313" key="2">
    <source>
        <dbReference type="EMBL" id="GGN24342.1"/>
    </source>
</evidence>
<comment type="caution">
    <text evidence="2">The sequence shown here is derived from an EMBL/GenBank/DDBJ whole genome shotgun (WGS) entry which is preliminary data.</text>
</comment>
<dbReference type="EMBL" id="BMOQ01000008">
    <property type="protein sequence ID" value="GGN24342.1"/>
    <property type="molecule type" value="Genomic_DNA"/>
</dbReference>
<protein>
    <submittedName>
        <fullName evidence="2">CRISPR-associated protein Cas4</fullName>
    </submittedName>
</protein>
<dbReference type="Gene3D" id="3.90.320.10">
    <property type="match status" value="1"/>
</dbReference>
<dbReference type="InterPro" id="IPR011604">
    <property type="entry name" value="PDDEXK-like_dom_sf"/>
</dbReference>
<organism evidence="2 3">
    <name type="scientific">Halarchaeum nitratireducens</name>
    <dbReference type="NCBI Taxonomy" id="489913"/>
    <lineage>
        <taxon>Archaea</taxon>
        <taxon>Methanobacteriati</taxon>
        <taxon>Methanobacteriota</taxon>
        <taxon>Stenosarchaea group</taxon>
        <taxon>Halobacteria</taxon>
        <taxon>Halobacteriales</taxon>
        <taxon>Halobacteriaceae</taxon>
    </lineage>
</organism>
<dbReference type="AlphaFoldDB" id="A0A830GDI8"/>
<dbReference type="OrthoDB" id="42881at2157"/>
<name>A0A830GDI8_9EURY</name>
<feature type="domain" description="DUF83" evidence="1">
    <location>
        <begin position="34"/>
        <end position="190"/>
    </location>
</feature>
<evidence type="ECO:0000313" key="3">
    <source>
        <dbReference type="Proteomes" id="UP000608850"/>
    </source>
</evidence>
<dbReference type="RefSeq" id="WP_188879730.1">
    <property type="nucleotide sequence ID" value="NZ_BMOQ01000008.1"/>
</dbReference>
<sequence>MSECDSDPDGPEGPVERLLATARGEPLADPFRVTGVMMQYYHVCERELWFEANDVEIDRDNPAIARGTLIDESAYSDRKGSLHLGMIAPDLLQDGRVVEVKPSSSVVEPARMQLSYYLWYLERVAGVERDGVLAHPRERRREPVELTPEVREEVESAIRGIHGVVTRDTPPDAIEKPVCDSCAYHDFCWC</sequence>
<accession>A0A830GDI8</accession>
<dbReference type="InterPro" id="IPR022765">
    <property type="entry name" value="Dna2/Cas4_DUF83"/>
</dbReference>
<dbReference type="Proteomes" id="UP000608850">
    <property type="component" value="Unassembled WGS sequence"/>
</dbReference>
<proteinExistence type="predicted"/>